<evidence type="ECO:0000313" key="3">
    <source>
        <dbReference type="EMBL" id="KAK8008751.1"/>
    </source>
</evidence>
<feature type="compositionally biased region" description="Basic and acidic residues" evidence="1">
    <location>
        <begin position="63"/>
        <end position="81"/>
    </location>
</feature>
<dbReference type="InterPro" id="IPR058348">
    <property type="entry name" value="DUF8035"/>
</dbReference>
<evidence type="ECO:0000313" key="4">
    <source>
        <dbReference type="Proteomes" id="UP001396898"/>
    </source>
</evidence>
<feature type="compositionally biased region" description="Basic and acidic residues" evidence="1">
    <location>
        <begin position="204"/>
        <end position="220"/>
    </location>
</feature>
<dbReference type="Pfam" id="PF26118">
    <property type="entry name" value="DUF8035"/>
    <property type="match status" value="1"/>
</dbReference>
<feature type="domain" description="DUF8035" evidence="2">
    <location>
        <begin position="446"/>
        <end position="499"/>
    </location>
</feature>
<feature type="compositionally biased region" description="Pro residues" evidence="1">
    <location>
        <begin position="224"/>
        <end position="234"/>
    </location>
</feature>
<organism evidence="3 4">
    <name type="scientific">Apiospora marii</name>
    <dbReference type="NCBI Taxonomy" id="335849"/>
    <lineage>
        <taxon>Eukaryota</taxon>
        <taxon>Fungi</taxon>
        <taxon>Dikarya</taxon>
        <taxon>Ascomycota</taxon>
        <taxon>Pezizomycotina</taxon>
        <taxon>Sordariomycetes</taxon>
        <taxon>Xylariomycetidae</taxon>
        <taxon>Amphisphaeriales</taxon>
        <taxon>Apiosporaceae</taxon>
        <taxon>Apiospora</taxon>
    </lineage>
</organism>
<name>A0ABR1RDW3_9PEZI</name>
<feature type="compositionally biased region" description="Basic and acidic residues" evidence="1">
    <location>
        <begin position="29"/>
        <end position="44"/>
    </location>
</feature>
<feature type="compositionally biased region" description="Basic and acidic residues" evidence="1">
    <location>
        <begin position="161"/>
        <end position="182"/>
    </location>
</feature>
<keyword evidence="4" id="KW-1185">Reference proteome</keyword>
<gene>
    <name evidence="3" type="ORF">PG991_011302</name>
</gene>
<evidence type="ECO:0000259" key="2">
    <source>
        <dbReference type="Pfam" id="PF26118"/>
    </source>
</evidence>
<accession>A0ABR1RDW3</accession>
<dbReference type="EMBL" id="JAQQWI010000016">
    <property type="protein sequence ID" value="KAK8008751.1"/>
    <property type="molecule type" value="Genomic_DNA"/>
</dbReference>
<feature type="compositionally biased region" description="Gly residues" evidence="1">
    <location>
        <begin position="1"/>
        <end position="10"/>
    </location>
</feature>
<feature type="compositionally biased region" description="Basic and acidic residues" evidence="1">
    <location>
        <begin position="108"/>
        <end position="121"/>
    </location>
</feature>
<sequence>MSTYRTGGGARPRDLDDRNYYPAPPRGGGGRDYDDFYDRQERRSSPPRSRAPVRDYEDTEISVGRESRTPAFLRDEGRRNEGAGQMVLRAREIETVDRRRPRSPSPVHVHERYIERERDRSPAPPSMAMERRPRFMERERSPSPGTMVHIDRHEMVRRRERSPTPERERERIRIIQREKERVPSPSPSPSPPPQAAPPVIRGPTIEREVITHYRDIDHGVIKAPSPPPPAPTPRPARTRERETDIDIYTSRGETEVDITKRTRSRSRPRERPRPQPAKQPSYYDDEVLVQSNRNRLQVDIDHGHRRAQSAAPERRPDYSDEADYITGKIDSRGRMGEAWNGATKDWSIIDVPPGTERVQMDGVGGGQAEVTWQRYNGVRRSKFVPEREPTVVSSASEPVSDRDRLSVQVYDSHRDKSRDRDIVEDIHDTRISIRDRDRPRRKKEQEMWTEITKDLVVREAIEKCGYEYEETEWFFYVMQYLRYEDVSELVSISDQIRRARRERAREIEWERESRDRWERRHRHRRSMGRDKYDDERERIVEHEVVYDRAPVRGYLR</sequence>
<comment type="caution">
    <text evidence="3">The sequence shown here is derived from an EMBL/GenBank/DDBJ whole genome shotgun (WGS) entry which is preliminary data.</text>
</comment>
<dbReference type="Proteomes" id="UP001396898">
    <property type="component" value="Unassembled WGS sequence"/>
</dbReference>
<feature type="compositionally biased region" description="Basic and acidic residues" evidence="1">
    <location>
        <begin position="89"/>
        <end position="98"/>
    </location>
</feature>
<feature type="compositionally biased region" description="Pro residues" evidence="1">
    <location>
        <begin position="184"/>
        <end position="196"/>
    </location>
</feature>
<reference evidence="3 4" key="1">
    <citation type="submission" date="2023-01" db="EMBL/GenBank/DDBJ databases">
        <title>Analysis of 21 Apiospora genomes using comparative genomics revels a genus with tremendous synthesis potential of carbohydrate active enzymes and secondary metabolites.</title>
        <authorList>
            <person name="Sorensen T."/>
        </authorList>
    </citation>
    <scope>NUCLEOTIDE SEQUENCE [LARGE SCALE GENOMIC DNA]</scope>
    <source>
        <strain evidence="3 4">CBS 20057</strain>
    </source>
</reference>
<feature type="compositionally biased region" description="Basic and acidic residues" evidence="1">
    <location>
        <begin position="129"/>
        <end position="141"/>
    </location>
</feature>
<evidence type="ECO:0000256" key="1">
    <source>
        <dbReference type="SAM" id="MobiDB-lite"/>
    </source>
</evidence>
<protein>
    <recommendedName>
        <fullName evidence="2">DUF8035 domain-containing protein</fullName>
    </recommendedName>
</protein>
<proteinExistence type="predicted"/>
<feature type="region of interest" description="Disordered" evidence="1">
    <location>
        <begin position="1"/>
        <end position="286"/>
    </location>
</feature>